<dbReference type="AlphaFoldDB" id="A0A0F4LKD2"/>
<comment type="caution">
    <text evidence="2">The sequence shown here is derived from an EMBL/GenBank/DDBJ whole genome shotgun (WGS) entry which is preliminary data.</text>
</comment>
<dbReference type="RefSeq" id="WP_046331765.1">
    <property type="nucleotide sequence ID" value="NZ_JBHTBO010000024.1"/>
</dbReference>
<gene>
    <name evidence="2" type="ORF">JF75_05670</name>
</gene>
<keyword evidence="3" id="KW-1185">Reference proteome</keyword>
<organism evidence="2 3">
    <name type="scientific">Lactobacillus kimbladii</name>
    <dbReference type="NCBI Taxonomy" id="1218506"/>
    <lineage>
        <taxon>Bacteria</taxon>
        <taxon>Bacillati</taxon>
        <taxon>Bacillota</taxon>
        <taxon>Bacilli</taxon>
        <taxon>Lactobacillales</taxon>
        <taxon>Lactobacillaceae</taxon>
        <taxon>Lactobacillus</taxon>
    </lineage>
</organism>
<dbReference type="PATRIC" id="fig|1218506.3.peg.616"/>
<sequence length="330" mass="37976">MLFKDYSKNYVYTDKEMKNKLHIISGSLSMRRSENVVFPYISSAAGKTEQLCLKKMYSEFLERTDVGFLYNISENMTCVNLKNSKITNDYLKSSLSYSKNSVLGCVDSTGTAAGNSDSTSIIKKSISELIEKNELFLFWYFRSGRRLSKRETNKFELLCDMCNLKNYMFVSQNLSNWPTVICISVKDNNVVSTGISCQESLNKAIEGALVESKIGRTLNLYQSDTMYKYDFSDKERIIDFVSNCNFKQRSYKFNKLYPDYNLKTVDWISDINISFIGTRFRRSGKVVTAFSDSLLKCLPTKENLRYSGSVSIVKRYNYIMDDSEMDCIVS</sequence>
<dbReference type="STRING" id="1218506.JF75_05670"/>
<proteinExistence type="predicted"/>
<feature type="domain" description="YcaO" evidence="1">
    <location>
        <begin position="104"/>
        <end position="220"/>
    </location>
</feature>
<reference evidence="2 3" key="1">
    <citation type="submission" date="2015-01" db="EMBL/GenBank/DDBJ databases">
        <title>Comparative genomics of the lactic acid bacteria isolated from the honey bee gut.</title>
        <authorList>
            <person name="Ellegaard K.M."/>
            <person name="Tamarit D."/>
            <person name="Javelind E."/>
            <person name="Olofsson T."/>
            <person name="Andersson S.G."/>
            <person name="Vasquez A."/>
        </authorList>
    </citation>
    <scope>NUCLEOTIDE SEQUENCE [LARGE SCALE GENOMIC DNA]</scope>
    <source>
        <strain evidence="2 3">Hma2</strain>
    </source>
</reference>
<dbReference type="Proteomes" id="UP000033612">
    <property type="component" value="Unassembled WGS sequence"/>
</dbReference>
<dbReference type="InterPro" id="IPR003776">
    <property type="entry name" value="YcaO-like_dom"/>
</dbReference>
<evidence type="ECO:0000313" key="3">
    <source>
        <dbReference type="Proteomes" id="UP000033612"/>
    </source>
</evidence>
<evidence type="ECO:0000259" key="1">
    <source>
        <dbReference type="Pfam" id="PF02624"/>
    </source>
</evidence>
<evidence type="ECO:0000313" key="2">
    <source>
        <dbReference type="EMBL" id="KJY59035.1"/>
    </source>
</evidence>
<dbReference type="HOGENOM" id="CLU_073795_0_0_9"/>
<protein>
    <recommendedName>
        <fullName evidence="1">YcaO domain-containing protein</fullName>
    </recommendedName>
</protein>
<accession>A0A0F4LKD2</accession>
<dbReference type="EMBL" id="JXLH01000010">
    <property type="protein sequence ID" value="KJY59035.1"/>
    <property type="molecule type" value="Genomic_DNA"/>
</dbReference>
<dbReference type="Pfam" id="PF02624">
    <property type="entry name" value="YcaO"/>
    <property type="match status" value="1"/>
</dbReference>
<name>A0A0F4LKD2_9LACO</name>